<dbReference type="Proteomes" id="UP000276770">
    <property type="component" value="Unassembled WGS sequence"/>
</dbReference>
<organism evidence="1 2">
    <name type="scientific">Falsibacillus albus</name>
    <dbReference type="NCBI Taxonomy" id="2478915"/>
    <lineage>
        <taxon>Bacteria</taxon>
        <taxon>Bacillati</taxon>
        <taxon>Bacillota</taxon>
        <taxon>Bacilli</taxon>
        <taxon>Bacillales</taxon>
        <taxon>Bacillaceae</taxon>
        <taxon>Falsibacillus</taxon>
    </lineage>
</organism>
<dbReference type="OrthoDB" id="2899658at2"/>
<evidence type="ECO:0000313" key="1">
    <source>
        <dbReference type="EMBL" id="RLQ95397.1"/>
    </source>
</evidence>
<keyword evidence="2" id="KW-1185">Reference proteome</keyword>
<protein>
    <submittedName>
        <fullName evidence="1">Spore germination protein</fullName>
    </submittedName>
</protein>
<reference evidence="1 2" key="1">
    <citation type="submission" date="2018-10" db="EMBL/GenBank/DDBJ databases">
        <title>Falsibacillus sp. genome draft.</title>
        <authorList>
            <person name="Shi S."/>
        </authorList>
    </citation>
    <scope>NUCLEOTIDE SEQUENCE [LARGE SCALE GENOMIC DNA]</scope>
    <source>
        <strain evidence="1 2">GY 10110</strain>
    </source>
</reference>
<accession>A0A3L7JX84</accession>
<gene>
    <name evidence="1" type="ORF">D9X91_10180</name>
</gene>
<proteinExistence type="predicted"/>
<dbReference type="AlphaFoldDB" id="A0A3L7JX84"/>
<sequence>MPFQINVFNIKTNGLANNANINLGATVHNSHTANSKWIGATFGFGDLSAVGAIVGNNYIDTNFSQQDQIANPSAPITSQI</sequence>
<dbReference type="InterPro" id="IPR019618">
    <property type="entry name" value="Spore_germination_GerPA"/>
</dbReference>
<evidence type="ECO:0000313" key="2">
    <source>
        <dbReference type="Proteomes" id="UP000276770"/>
    </source>
</evidence>
<dbReference type="Pfam" id="PF10676">
    <property type="entry name" value="gerPA"/>
    <property type="match status" value="1"/>
</dbReference>
<dbReference type="RefSeq" id="WP_121680512.1">
    <property type="nucleotide sequence ID" value="NZ_RCVZ01000006.1"/>
</dbReference>
<comment type="caution">
    <text evidence="1">The sequence shown here is derived from an EMBL/GenBank/DDBJ whole genome shotgun (WGS) entry which is preliminary data.</text>
</comment>
<dbReference type="EMBL" id="RCVZ01000006">
    <property type="protein sequence ID" value="RLQ95397.1"/>
    <property type="molecule type" value="Genomic_DNA"/>
</dbReference>
<name>A0A3L7JX84_9BACI</name>